<dbReference type="Proteomes" id="UP000572377">
    <property type="component" value="Unassembled WGS sequence"/>
</dbReference>
<sequence length="69" mass="7702">MSDPRLTAIEEALAHQAATIEDLSELVRRQGDEIDRLTRRVTLLMMRAAEAEHDAGGTVPLADQKPPHW</sequence>
<dbReference type="AlphaFoldDB" id="A0A849L4M3"/>
<gene>
    <name evidence="2" type="ORF">HMH01_12660</name>
</gene>
<evidence type="ECO:0000313" key="2">
    <source>
        <dbReference type="EMBL" id="NNU81289.1"/>
    </source>
</evidence>
<dbReference type="InterPro" id="IPR007236">
    <property type="entry name" value="SlyX"/>
</dbReference>
<reference evidence="2 3" key="1">
    <citation type="submission" date="2020-05" db="EMBL/GenBank/DDBJ databases">
        <title>Gimesia benthica sp. nov., a novel planctomycete isolated from a deep-sea water sample of the Northwest Indian Ocean.</title>
        <authorList>
            <person name="Wang J."/>
            <person name="Ruan C."/>
            <person name="Song L."/>
            <person name="Zhu Y."/>
            <person name="Li A."/>
            <person name="Zheng X."/>
            <person name="Wang L."/>
            <person name="Lu Z."/>
            <person name="Huang Y."/>
            <person name="Du W."/>
            <person name="Zhou Y."/>
            <person name="Huang L."/>
            <person name="Dai X."/>
        </authorList>
    </citation>
    <scope>NUCLEOTIDE SEQUENCE [LARGE SCALE GENOMIC DNA]</scope>
    <source>
        <strain evidence="2 3">YYQ-30</strain>
    </source>
</reference>
<proteinExistence type="predicted"/>
<name>A0A849L4M3_9RHOB</name>
<accession>A0A849L4M3</accession>
<keyword evidence="1" id="KW-0175">Coiled coil</keyword>
<evidence type="ECO:0000313" key="3">
    <source>
        <dbReference type="Proteomes" id="UP000572377"/>
    </source>
</evidence>
<dbReference type="RefSeq" id="WP_171326098.1">
    <property type="nucleotide sequence ID" value="NZ_JABFBC010000002.1"/>
</dbReference>
<evidence type="ECO:0000256" key="1">
    <source>
        <dbReference type="SAM" id="Coils"/>
    </source>
</evidence>
<keyword evidence="3" id="KW-1185">Reference proteome</keyword>
<dbReference type="Pfam" id="PF04102">
    <property type="entry name" value="SlyX"/>
    <property type="match status" value="1"/>
</dbReference>
<dbReference type="EMBL" id="JABFBC010000002">
    <property type="protein sequence ID" value="NNU81289.1"/>
    <property type="molecule type" value="Genomic_DNA"/>
</dbReference>
<comment type="caution">
    <text evidence="2">The sequence shown here is derived from an EMBL/GenBank/DDBJ whole genome shotgun (WGS) entry which is preliminary data.</text>
</comment>
<protein>
    <submittedName>
        <fullName evidence="2">SlyX family protein</fullName>
    </submittedName>
</protein>
<feature type="coiled-coil region" evidence="1">
    <location>
        <begin position="20"/>
        <end position="54"/>
    </location>
</feature>
<organism evidence="2 3">
    <name type="scientific">Halovulum dunhuangense</name>
    <dbReference type="NCBI Taxonomy" id="1505036"/>
    <lineage>
        <taxon>Bacteria</taxon>
        <taxon>Pseudomonadati</taxon>
        <taxon>Pseudomonadota</taxon>
        <taxon>Alphaproteobacteria</taxon>
        <taxon>Rhodobacterales</taxon>
        <taxon>Paracoccaceae</taxon>
        <taxon>Halovulum</taxon>
    </lineage>
</organism>